<organism evidence="2 3">
    <name type="scientific">Lysinibacillus alkalisoli</name>
    <dbReference type="NCBI Taxonomy" id="1911548"/>
    <lineage>
        <taxon>Bacteria</taxon>
        <taxon>Bacillati</taxon>
        <taxon>Bacillota</taxon>
        <taxon>Bacilli</taxon>
        <taxon>Bacillales</taxon>
        <taxon>Bacillaceae</taxon>
        <taxon>Lysinibacillus</taxon>
    </lineage>
</organism>
<evidence type="ECO:0000256" key="1">
    <source>
        <dbReference type="SAM" id="Phobius"/>
    </source>
</evidence>
<keyword evidence="1" id="KW-0472">Membrane</keyword>
<sequence>MAIVKQRHTIWLCLFLIVVLSNIAIYQLALIEVNANTQAVVIGSLIDLMIVAPLLWMAYRKSFTLKKAILLIALGAIIARITIPAPYLAPYQAITWVGLGMEAVLFLMELLLIIVLLFYLPKIIQATKRSSSPLLFAFVEESERHVKKQPIIQMICYEGLMFYYAIMGWKRAPALRTVTIHQKTSYLAMMIMLIHGIVLESIGFHWLLHEKSAVLAYVLLFVNIYGVIFIVAHIQAIRTEGITVQNRTLYMSLGLMQRVAIPLANIQALQEDVPEGKLAKDIANFAVLDFEPRAPQAIIHVKEPVIVYTMYGRKKKYKKIAFRCDDYASVKTWIETSQI</sequence>
<feature type="transmembrane region" description="Helical" evidence="1">
    <location>
        <begin position="12"/>
        <end position="31"/>
    </location>
</feature>
<name>A0A917G756_9BACI</name>
<protein>
    <recommendedName>
        <fullName evidence="4">Beta-carotene 15,15'-monooxygenase</fullName>
    </recommendedName>
</protein>
<feature type="transmembrane region" description="Helical" evidence="1">
    <location>
        <begin position="37"/>
        <end position="56"/>
    </location>
</feature>
<evidence type="ECO:0000313" key="2">
    <source>
        <dbReference type="EMBL" id="GGG25226.1"/>
    </source>
</evidence>
<keyword evidence="3" id="KW-1185">Reference proteome</keyword>
<proteinExistence type="predicted"/>
<evidence type="ECO:0008006" key="4">
    <source>
        <dbReference type="Google" id="ProtNLM"/>
    </source>
</evidence>
<comment type="caution">
    <text evidence="2">The sequence shown here is derived from an EMBL/GenBank/DDBJ whole genome shotgun (WGS) entry which is preliminary data.</text>
</comment>
<accession>A0A917G756</accession>
<evidence type="ECO:0000313" key="3">
    <source>
        <dbReference type="Proteomes" id="UP000616608"/>
    </source>
</evidence>
<reference evidence="2" key="2">
    <citation type="submission" date="2020-09" db="EMBL/GenBank/DDBJ databases">
        <authorList>
            <person name="Sun Q."/>
            <person name="Zhou Y."/>
        </authorList>
    </citation>
    <scope>NUCLEOTIDE SEQUENCE</scope>
    <source>
        <strain evidence="2">CGMCC 1.15760</strain>
    </source>
</reference>
<keyword evidence="1" id="KW-0812">Transmembrane</keyword>
<dbReference type="RefSeq" id="WP_188614889.1">
    <property type="nucleotide sequence ID" value="NZ_BMJT01000006.1"/>
</dbReference>
<dbReference type="AlphaFoldDB" id="A0A917G756"/>
<feature type="transmembrane region" description="Helical" evidence="1">
    <location>
        <begin position="68"/>
        <end position="87"/>
    </location>
</feature>
<gene>
    <name evidence="2" type="ORF">GCM10007425_19760</name>
</gene>
<feature type="transmembrane region" description="Helical" evidence="1">
    <location>
        <begin position="186"/>
        <end position="208"/>
    </location>
</feature>
<feature type="transmembrane region" description="Helical" evidence="1">
    <location>
        <begin position="93"/>
        <end position="120"/>
    </location>
</feature>
<dbReference type="EMBL" id="BMJT01000006">
    <property type="protein sequence ID" value="GGG25226.1"/>
    <property type="molecule type" value="Genomic_DNA"/>
</dbReference>
<keyword evidence="1" id="KW-1133">Transmembrane helix</keyword>
<dbReference type="Proteomes" id="UP000616608">
    <property type="component" value="Unassembled WGS sequence"/>
</dbReference>
<feature type="transmembrane region" description="Helical" evidence="1">
    <location>
        <begin position="214"/>
        <end position="237"/>
    </location>
</feature>
<reference evidence="2" key="1">
    <citation type="journal article" date="2014" name="Int. J. Syst. Evol. Microbiol.">
        <title>Complete genome sequence of Corynebacterium casei LMG S-19264T (=DSM 44701T), isolated from a smear-ripened cheese.</title>
        <authorList>
            <consortium name="US DOE Joint Genome Institute (JGI-PGF)"/>
            <person name="Walter F."/>
            <person name="Albersmeier A."/>
            <person name="Kalinowski J."/>
            <person name="Ruckert C."/>
        </authorList>
    </citation>
    <scope>NUCLEOTIDE SEQUENCE</scope>
    <source>
        <strain evidence="2">CGMCC 1.15760</strain>
    </source>
</reference>